<protein>
    <submittedName>
        <fullName evidence="1">XRE family transcriptional regulator</fullName>
    </submittedName>
</protein>
<gene>
    <name evidence="1" type="ORF">D4A81_02385</name>
</gene>
<dbReference type="Pfam" id="PF13443">
    <property type="entry name" value="HTH_26"/>
    <property type="match status" value="1"/>
</dbReference>
<dbReference type="InterPro" id="IPR001387">
    <property type="entry name" value="Cro/C1-type_HTH"/>
</dbReference>
<dbReference type="AlphaFoldDB" id="A0A385PZR4"/>
<keyword evidence="2" id="KW-1185">Reference proteome</keyword>
<dbReference type="Proteomes" id="UP000265562">
    <property type="component" value="Chromosome"/>
</dbReference>
<dbReference type="InterPro" id="IPR010982">
    <property type="entry name" value="Lambda_DNA-bd_dom_sf"/>
</dbReference>
<dbReference type="OrthoDB" id="2056588at2"/>
<dbReference type="RefSeq" id="WP_111526104.1">
    <property type="nucleotide sequence ID" value="NZ_CP032364.1"/>
</dbReference>
<dbReference type="SMART" id="SM00530">
    <property type="entry name" value="HTH_XRE"/>
    <property type="match status" value="1"/>
</dbReference>
<dbReference type="PROSITE" id="PS50943">
    <property type="entry name" value="HTH_CROC1"/>
    <property type="match status" value="1"/>
</dbReference>
<dbReference type="SUPFAM" id="SSF47413">
    <property type="entry name" value="lambda repressor-like DNA-binding domains"/>
    <property type="match status" value="1"/>
</dbReference>
<dbReference type="EMBL" id="CP032364">
    <property type="protein sequence ID" value="AYA98874.1"/>
    <property type="molecule type" value="Genomic_DNA"/>
</dbReference>
<evidence type="ECO:0000313" key="2">
    <source>
        <dbReference type="Proteomes" id="UP000265562"/>
    </source>
</evidence>
<reference evidence="1 2" key="1">
    <citation type="submission" date="2018-09" db="EMBL/GenBank/DDBJ databases">
        <title>Genome sequencing of Lachnoanaerobaculum umeaense DSM 23576.</title>
        <authorList>
            <person name="Kook J.-K."/>
            <person name="Park S.-N."/>
            <person name="Lim Y.K."/>
        </authorList>
    </citation>
    <scope>NUCLEOTIDE SEQUENCE [LARGE SCALE GENOMIC DNA]</scope>
    <source>
        <strain evidence="2">DSM 23576 \ CCUG 58757</strain>
    </source>
</reference>
<name>A0A385PZR4_9FIRM</name>
<dbReference type="GO" id="GO:0003677">
    <property type="term" value="F:DNA binding"/>
    <property type="evidence" value="ECO:0007669"/>
    <property type="project" value="InterPro"/>
</dbReference>
<organism evidence="1 2">
    <name type="scientific">Lachnoanaerobaculum umeaense</name>
    <dbReference type="NCBI Taxonomy" id="617123"/>
    <lineage>
        <taxon>Bacteria</taxon>
        <taxon>Bacillati</taxon>
        <taxon>Bacillota</taxon>
        <taxon>Clostridia</taxon>
        <taxon>Lachnospirales</taxon>
        <taxon>Lachnospiraceae</taxon>
        <taxon>Lachnoanaerobaculum</taxon>
    </lineage>
</organism>
<dbReference type="KEGG" id="lua:D4A81_02385"/>
<evidence type="ECO:0000313" key="1">
    <source>
        <dbReference type="EMBL" id="AYA98874.1"/>
    </source>
</evidence>
<dbReference type="CDD" id="cd00093">
    <property type="entry name" value="HTH_XRE"/>
    <property type="match status" value="1"/>
</dbReference>
<sequence length="67" mass="7436">MRVDRYKLGHILVDKDMTATQLAERTGLSRATISCIRGGKSCLYETAEKIAEALGVEVKDIREVNNP</sequence>
<accession>A0A385PZR4</accession>
<dbReference type="Gene3D" id="1.10.260.40">
    <property type="entry name" value="lambda repressor-like DNA-binding domains"/>
    <property type="match status" value="1"/>
</dbReference>
<proteinExistence type="predicted"/>